<dbReference type="Pfam" id="PF03588">
    <property type="entry name" value="Leu_Phe_trans"/>
    <property type="match status" value="1"/>
</dbReference>
<dbReference type="PANTHER" id="PTHR30098:SF2">
    <property type="entry name" value="LEUCYL_PHENYLALANYL-TRNA--PROTEIN TRANSFERASE"/>
    <property type="match status" value="1"/>
</dbReference>
<gene>
    <name evidence="4 5" type="primary">aat</name>
    <name evidence="5" type="ORF">GCM10010832_20210</name>
</gene>
<evidence type="ECO:0000313" key="5">
    <source>
        <dbReference type="EMBL" id="GGE39994.1"/>
    </source>
</evidence>
<keyword evidence="6" id="KW-1185">Reference proteome</keyword>
<proteinExistence type="inferred from homology"/>
<name>A0ABQ1SJJ5_9FLAO</name>
<evidence type="ECO:0000313" key="6">
    <source>
        <dbReference type="Proteomes" id="UP000599179"/>
    </source>
</evidence>
<sequence>MFLNPSSFHFPHPSQANVEGLLAIGGDLDPKRLLTAYQKGIFPWYNEGEPILWWSPDPRMVLFPEKLKISKSMKQLFKKQAFEVSVDQNFEAVIDNCANVPRNGQVGTWITNEMKKAYIKLHGLGYAKSVEVWKDGALVGGLYGIYVEEQNIFCGESMFTKVSNASKYAFIWWVQQLREKGIKLIDCQMYTDHLASLGAEEISREAFLSYLKV</sequence>
<dbReference type="SUPFAM" id="SSF55729">
    <property type="entry name" value="Acyl-CoA N-acyltransferases (Nat)"/>
    <property type="match status" value="1"/>
</dbReference>
<comment type="catalytic activity">
    <reaction evidence="4">
        <text>N-terminal L-lysyl-[protein] + L-leucyl-tRNA(Leu) = N-terminal L-leucyl-L-lysyl-[protein] + tRNA(Leu) + H(+)</text>
        <dbReference type="Rhea" id="RHEA:12340"/>
        <dbReference type="Rhea" id="RHEA-COMP:9613"/>
        <dbReference type="Rhea" id="RHEA-COMP:9622"/>
        <dbReference type="Rhea" id="RHEA-COMP:12670"/>
        <dbReference type="Rhea" id="RHEA-COMP:12671"/>
        <dbReference type="ChEBI" id="CHEBI:15378"/>
        <dbReference type="ChEBI" id="CHEBI:65249"/>
        <dbReference type="ChEBI" id="CHEBI:78442"/>
        <dbReference type="ChEBI" id="CHEBI:78494"/>
        <dbReference type="ChEBI" id="CHEBI:133043"/>
        <dbReference type="EC" id="2.3.2.6"/>
    </reaction>
</comment>
<dbReference type="InterPro" id="IPR042203">
    <property type="entry name" value="Leu/Phe-tRNA_Trfase_C"/>
</dbReference>
<dbReference type="Proteomes" id="UP000599179">
    <property type="component" value="Unassembled WGS sequence"/>
</dbReference>
<dbReference type="RefSeq" id="WP_188459013.1">
    <property type="nucleotide sequence ID" value="NZ_BMGM01000009.1"/>
</dbReference>
<evidence type="ECO:0000256" key="2">
    <source>
        <dbReference type="ARBA" id="ARBA00022679"/>
    </source>
</evidence>
<comment type="catalytic activity">
    <reaction evidence="4">
        <text>N-terminal L-arginyl-[protein] + L-leucyl-tRNA(Leu) = N-terminal L-leucyl-L-arginyl-[protein] + tRNA(Leu) + H(+)</text>
        <dbReference type="Rhea" id="RHEA:50416"/>
        <dbReference type="Rhea" id="RHEA-COMP:9613"/>
        <dbReference type="Rhea" id="RHEA-COMP:9622"/>
        <dbReference type="Rhea" id="RHEA-COMP:12672"/>
        <dbReference type="Rhea" id="RHEA-COMP:12673"/>
        <dbReference type="ChEBI" id="CHEBI:15378"/>
        <dbReference type="ChEBI" id="CHEBI:64719"/>
        <dbReference type="ChEBI" id="CHEBI:78442"/>
        <dbReference type="ChEBI" id="CHEBI:78494"/>
        <dbReference type="ChEBI" id="CHEBI:133044"/>
        <dbReference type="EC" id="2.3.2.6"/>
    </reaction>
</comment>
<dbReference type="PANTHER" id="PTHR30098">
    <property type="entry name" value="LEUCYL/PHENYLALANYL-TRNA--PROTEIN TRANSFERASE"/>
    <property type="match status" value="1"/>
</dbReference>
<comment type="caution">
    <text evidence="5">The sequence shown here is derived from an EMBL/GenBank/DDBJ whole genome shotgun (WGS) entry which is preliminary data.</text>
</comment>
<dbReference type="InterPro" id="IPR042221">
    <property type="entry name" value="Leu/Phe-tRNA_Trfase_N"/>
</dbReference>
<comment type="subcellular location">
    <subcellularLocation>
        <location evidence="4">Cytoplasm</location>
    </subcellularLocation>
</comment>
<organism evidence="5 6">
    <name type="scientific">Psychroflexus planctonicus</name>
    <dbReference type="NCBI Taxonomy" id="1526575"/>
    <lineage>
        <taxon>Bacteria</taxon>
        <taxon>Pseudomonadati</taxon>
        <taxon>Bacteroidota</taxon>
        <taxon>Flavobacteriia</taxon>
        <taxon>Flavobacteriales</taxon>
        <taxon>Flavobacteriaceae</taxon>
        <taxon>Psychroflexus</taxon>
    </lineage>
</organism>
<keyword evidence="3 4" id="KW-0012">Acyltransferase</keyword>
<dbReference type="InterPro" id="IPR016181">
    <property type="entry name" value="Acyl_CoA_acyltransferase"/>
</dbReference>
<dbReference type="EC" id="2.3.2.6" evidence="4"/>
<comment type="similarity">
    <text evidence="4">Belongs to the L/F-transferase family.</text>
</comment>
<dbReference type="NCBIfam" id="TIGR00667">
    <property type="entry name" value="aat"/>
    <property type="match status" value="1"/>
</dbReference>
<dbReference type="EMBL" id="BMGM01000009">
    <property type="protein sequence ID" value="GGE39994.1"/>
    <property type="molecule type" value="Genomic_DNA"/>
</dbReference>
<comment type="catalytic activity">
    <reaction evidence="4">
        <text>L-phenylalanyl-tRNA(Phe) + an N-terminal L-alpha-aminoacyl-[protein] = an N-terminal L-phenylalanyl-L-alpha-aminoacyl-[protein] + tRNA(Phe)</text>
        <dbReference type="Rhea" id="RHEA:43632"/>
        <dbReference type="Rhea" id="RHEA-COMP:9668"/>
        <dbReference type="Rhea" id="RHEA-COMP:9699"/>
        <dbReference type="Rhea" id="RHEA-COMP:10636"/>
        <dbReference type="Rhea" id="RHEA-COMP:10637"/>
        <dbReference type="ChEBI" id="CHEBI:78442"/>
        <dbReference type="ChEBI" id="CHEBI:78531"/>
        <dbReference type="ChEBI" id="CHEBI:78597"/>
        <dbReference type="ChEBI" id="CHEBI:83561"/>
        <dbReference type="EC" id="2.3.2.6"/>
    </reaction>
</comment>
<dbReference type="Gene3D" id="3.30.70.3550">
    <property type="entry name" value="Leucyl/phenylalanyl-tRNA-protein transferase, N-terminal domain"/>
    <property type="match status" value="1"/>
</dbReference>
<dbReference type="HAMAP" id="MF_00688">
    <property type="entry name" value="Leu_Phe_trans"/>
    <property type="match status" value="1"/>
</dbReference>
<evidence type="ECO:0000256" key="4">
    <source>
        <dbReference type="HAMAP-Rule" id="MF_00688"/>
    </source>
</evidence>
<evidence type="ECO:0000256" key="3">
    <source>
        <dbReference type="ARBA" id="ARBA00023315"/>
    </source>
</evidence>
<accession>A0ABQ1SJJ5</accession>
<dbReference type="InterPro" id="IPR004616">
    <property type="entry name" value="Leu/Phe-tRNA_Trfase"/>
</dbReference>
<protein>
    <recommendedName>
        <fullName evidence="4">Leucyl/phenylalanyl-tRNA--protein transferase</fullName>
        <ecNumber evidence="4">2.3.2.6</ecNumber>
    </recommendedName>
    <alternativeName>
        <fullName evidence="4">L/F-transferase</fullName>
    </alternativeName>
    <alternativeName>
        <fullName evidence="4">Leucyltransferase</fullName>
    </alternativeName>
    <alternativeName>
        <fullName evidence="4">Phenyalanyltransferase</fullName>
    </alternativeName>
</protein>
<reference evidence="6" key="1">
    <citation type="journal article" date="2019" name="Int. J. Syst. Evol. Microbiol.">
        <title>The Global Catalogue of Microorganisms (GCM) 10K type strain sequencing project: providing services to taxonomists for standard genome sequencing and annotation.</title>
        <authorList>
            <consortium name="The Broad Institute Genomics Platform"/>
            <consortium name="The Broad Institute Genome Sequencing Center for Infectious Disease"/>
            <person name="Wu L."/>
            <person name="Ma J."/>
        </authorList>
    </citation>
    <scope>NUCLEOTIDE SEQUENCE [LARGE SCALE GENOMIC DNA]</scope>
    <source>
        <strain evidence="6">CGMCC 1.12931</strain>
    </source>
</reference>
<keyword evidence="1 4" id="KW-0963">Cytoplasm</keyword>
<comment type="function">
    <text evidence="4">Functions in the N-end rule pathway of protein degradation where it conjugates Leu, Phe and, less efficiently, Met from aminoacyl-tRNAs to the N-termini of proteins containing an N-terminal arginine or lysine.</text>
</comment>
<keyword evidence="2 4" id="KW-0808">Transferase</keyword>
<evidence type="ECO:0000256" key="1">
    <source>
        <dbReference type="ARBA" id="ARBA00022490"/>
    </source>
</evidence>
<dbReference type="Gene3D" id="3.40.630.70">
    <property type="entry name" value="Leucyl/phenylalanyl-tRNA-protein transferase, C-terminal domain"/>
    <property type="match status" value="1"/>
</dbReference>
<dbReference type="GO" id="GO:0016740">
    <property type="term" value="F:transferase activity"/>
    <property type="evidence" value="ECO:0007669"/>
    <property type="project" value="UniProtKB-KW"/>
</dbReference>